<dbReference type="InterPro" id="IPR011604">
    <property type="entry name" value="PDDEXK-like_dom_sf"/>
</dbReference>
<evidence type="ECO:0000313" key="1">
    <source>
        <dbReference type="EMBL" id="MFF4777504.1"/>
    </source>
</evidence>
<dbReference type="EMBL" id="JBIAXI010000024">
    <property type="protein sequence ID" value="MFF4777504.1"/>
    <property type="molecule type" value="Genomic_DNA"/>
</dbReference>
<comment type="caution">
    <text evidence="1">The sequence shown here is derived from an EMBL/GenBank/DDBJ whole genome shotgun (WGS) entry which is preliminary data.</text>
</comment>
<dbReference type="Gene3D" id="3.90.320.10">
    <property type="match status" value="1"/>
</dbReference>
<dbReference type="Proteomes" id="UP001602119">
    <property type="component" value="Unassembled WGS sequence"/>
</dbReference>
<gene>
    <name evidence="1" type="ORF">ACFY05_32075</name>
</gene>
<sequence>MSLPINAARTVIESGYQPTPGGTPCMCGAPLTEHAGAKGGGGNKDTGCKRYAPHPAYKLAEQVLAARPRFRDDVKRYLDEINRREQATSGTGVRPSDSGRCRRAVQYRLNPPLDLVRDPVDTSAADLGTAFHHLGRLADAHFYKWVQHELPVAIPGLDAIGHIDRYDQILAIVGDRKSAGAYAWEHIGIYGPRIEHWKQAAVYGYGMRATGRPVDWIEIDYISRVDGDNEVFTEPYDEDFARSALGELQALSAAIELGVDLPRDGRGPDRDPICDRCPFRSHCWNIPAAKAAGRSPQGYTILGPDPDAAKIEWAASLTWEWKENRKEAVREYEATAPLVAGLPDGTYGKWVITERRRRMPDHKAYFLAVAKARQQWETSPPALRGEFQTWLDKIELPFRVDVWTEVRPVRVAKQTAMEAAA</sequence>
<keyword evidence="2" id="KW-1185">Reference proteome</keyword>
<organism evidence="1 2">
    <name type="scientific">Microtetraspora fusca</name>
    <dbReference type="NCBI Taxonomy" id="1997"/>
    <lineage>
        <taxon>Bacteria</taxon>
        <taxon>Bacillati</taxon>
        <taxon>Actinomycetota</taxon>
        <taxon>Actinomycetes</taxon>
        <taxon>Streptosporangiales</taxon>
        <taxon>Streptosporangiaceae</taxon>
        <taxon>Microtetraspora</taxon>
    </lineage>
</organism>
<reference evidence="1 2" key="1">
    <citation type="submission" date="2024-10" db="EMBL/GenBank/DDBJ databases">
        <title>The Natural Products Discovery Center: Release of the First 8490 Sequenced Strains for Exploring Actinobacteria Biosynthetic Diversity.</title>
        <authorList>
            <person name="Kalkreuter E."/>
            <person name="Kautsar S.A."/>
            <person name="Yang D."/>
            <person name="Bader C.D."/>
            <person name="Teijaro C.N."/>
            <person name="Fluegel L."/>
            <person name="Davis C.M."/>
            <person name="Simpson J.R."/>
            <person name="Lauterbach L."/>
            <person name="Steele A.D."/>
            <person name="Gui C."/>
            <person name="Meng S."/>
            <person name="Li G."/>
            <person name="Viehrig K."/>
            <person name="Ye F."/>
            <person name="Su P."/>
            <person name="Kiefer A.F."/>
            <person name="Nichols A."/>
            <person name="Cepeda A.J."/>
            <person name="Yan W."/>
            <person name="Fan B."/>
            <person name="Jiang Y."/>
            <person name="Adhikari A."/>
            <person name="Zheng C.-J."/>
            <person name="Schuster L."/>
            <person name="Cowan T.M."/>
            <person name="Smanski M.J."/>
            <person name="Chevrette M.G."/>
            <person name="De Carvalho L.P.S."/>
            <person name="Shen B."/>
        </authorList>
    </citation>
    <scope>NUCLEOTIDE SEQUENCE [LARGE SCALE GENOMIC DNA]</scope>
    <source>
        <strain evidence="1 2">NPDC001281</strain>
    </source>
</reference>
<protein>
    <recommendedName>
        <fullName evidence="3">PD-(D/E)XK nuclease family protein</fullName>
    </recommendedName>
</protein>
<accession>A0ABW6VIB6</accession>
<evidence type="ECO:0008006" key="3">
    <source>
        <dbReference type="Google" id="ProtNLM"/>
    </source>
</evidence>
<name>A0ABW6VIB6_MICFU</name>
<dbReference type="RefSeq" id="WP_387345950.1">
    <property type="nucleotide sequence ID" value="NZ_JBIAXI010000024.1"/>
</dbReference>
<evidence type="ECO:0000313" key="2">
    <source>
        <dbReference type="Proteomes" id="UP001602119"/>
    </source>
</evidence>
<proteinExistence type="predicted"/>